<organism evidence="1 2">
    <name type="scientific">Paenibacillus urinalis</name>
    <dbReference type="NCBI Taxonomy" id="521520"/>
    <lineage>
        <taxon>Bacteria</taxon>
        <taxon>Bacillati</taxon>
        <taxon>Bacillota</taxon>
        <taxon>Bacilli</taxon>
        <taxon>Bacillales</taxon>
        <taxon>Paenibacillaceae</taxon>
        <taxon>Paenibacillus</taxon>
    </lineage>
</organism>
<evidence type="ECO:0000313" key="2">
    <source>
        <dbReference type="Proteomes" id="UP001221519"/>
    </source>
</evidence>
<geneLocation type="plasmid" evidence="1 2">
    <name>unnamed1</name>
</geneLocation>
<dbReference type="Proteomes" id="UP001221519">
    <property type="component" value="Plasmid unnamed1"/>
</dbReference>
<reference evidence="1 2" key="1">
    <citation type="submission" date="2023-02" db="EMBL/GenBank/DDBJ databases">
        <title>Pathogen: clinical or host-associated sample.</title>
        <authorList>
            <person name="Hergert J."/>
            <person name="Casey R."/>
            <person name="Wagner J."/>
            <person name="Young E.L."/>
            <person name="Oakeson K.F."/>
        </authorList>
    </citation>
    <scope>NUCLEOTIDE SEQUENCE [LARGE SCALE GENOMIC DNA]</scope>
    <source>
        <strain evidence="1 2">2022CK-00829</strain>
        <plasmid evidence="1 2">unnamed1</plasmid>
    </source>
</reference>
<gene>
    <name evidence="1" type="ORF">PUW25_25455</name>
</gene>
<evidence type="ECO:0000313" key="1">
    <source>
        <dbReference type="EMBL" id="WDI05158.1"/>
    </source>
</evidence>
<sequence length="66" mass="7335">MKIANQVLKALDESFPGLESIVAEGDRIIMYCESGAWQLDIVRAQPMKYITFETKLDVSDLGGESI</sequence>
<proteinExistence type="predicted"/>
<accession>A0ABY7XHS4</accession>
<protein>
    <recommendedName>
        <fullName evidence="3">Phage protein</fullName>
    </recommendedName>
</protein>
<keyword evidence="1" id="KW-0614">Plasmid</keyword>
<dbReference type="RefSeq" id="WP_274338747.1">
    <property type="nucleotide sequence ID" value="NZ_CP118109.1"/>
</dbReference>
<name>A0ABY7XHS4_9BACL</name>
<evidence type="ECO:0008006" key="3">
    <source>
        <dbReference type="Google" id="ProtNLM"/>
    </source>
</evidence>
<keyword evidence="2" id="KW-1185">Reference proteome</keyword>
<dbReference type="EMBL" id="CP118109">
    <property type="protein sequence ID" value="WDI05158.1"/>
    <property type="molecule type" value="Genomic_DNA"/>
</dbReference>